<comment type="caution">
    <text evidence="2">The sequence shown here is derived from an EMBL/GenBank/DDBJ whole genome shotgun (WGS) entry which is preliminary data.</text>
</comment>
<evidence type="ECO:0000313" key="2">
    <source>
        <dbReference type="EMBL" id="CAE7534862.1"/>
    </source>
</evidence>
<name>A0A812TRZ6_9DINO</name>
<accession>A0A812TRZ6</accession>
<dbReference type="SUPFAM" id="SSF56349">
    <property type="entry name" value="DNA breaking-rejoining enzymes"/>
    <property type="match status" value="1"/>
</dbReference>
<dbReference type="InterPro" id="IPR011010">
    <property type="entry name" value="DNA_brk_join_enz"/>
</dbReference>
<dbReference type="OrthoDB" id="422177at2759"/>
<dbReference type="Gene3D" id="1.10.443.10">
    <property type="entry name" value="Intergrase catalytic core"/>
    <property type="match status" value="1"/>
</dbReference>
<organism evidence="2 3">
    <name type="scientific">Symbiodinium necroappetens</name>
    <dbReference type="NCBI Taxonomy" id="1628268"/>
    <lineage>
        <taxon>Eukaryota</taxon>
        <taxon>Sar</taxon>
        <taxon>Alveolata</taxon>
        <taxon>Dinophyceae</taxon>
        <taxon>Suessiales</taxon>
        <taxon>Symbiodiniaceae</taxon>
        <taxon>Symbiodinium</taxon>
    </lineage>
</organism>
<protein>
    <recommendedName>
        <fullName evidence="4">Tyr recombinase domain-containing protein</fullName>
    </recommendedName>
</protein>
<keyword evidence="1" id="KW-0233">DNA recombination</keyword>
<keyword evidence="3" id="KW-1185">Reference proteome</keyword>
<gene>
    <name evidence="2" type="ORF">SNEC2469_LOCUS15382</name>
</gene>
<feature type="non-terminal residue" evidence="2">
    <location>
        <position position="1"/>
    </location>
</feature>
<sequence length="908" mass="99879">AVRHGEPQTVLRLSPELLAELATFVLLGHTAVLDLRAPVREHIIATDASSSWQAAVEADIEVGVAEEFFRHALQRGAWTRLLTPPSAWLREHDLLSPESELPGDMQFVTHPVAEAAARVPAYRCLWRQEYRCKSVRQLFGLDSQVCLGALVKGRPCADPLCSPLTGGMNLLRAPLSLLICLTLAVPGLWSCSPIANEGCVALPMPLPRLVTLNRCIPPHVPQVRAPTRFVQAFSIALQVPQVQGLQVQFWLIFVLGHLQTRVNMLVRVPAFLAQAAANPPQVLQAQGLQVQLRLVCVLVRFQPSRLSMQVPVPLACFPRSAFTLPRRKTFDWWLPGVLCLGSARCAPIRALLRHGAPWVLCLDRARGVGEDWGLEPLQRCIEELISSGHLLAVIVKPAASSFSCAVRPPVRSRSSPSGLDHLSPGSFSKVLADNLLNQWILRVIRLASSLGLFYCAENPDTSYFWRMPGWEDEASAGSRRVFRADLCQFGCLWRKRTRVATNTSLAGARLLCDRAVQHLRLVGRSSVHRLPWTSVADTTPAGFADALALAVSTSCGWSAARSLDPSACAKLGCCCRVGEAKNPGPRRASRTLLAARRSGDLESRPLQSDTSLRLGTWAWDAFLVWVSHSLSVDPLSVFASCPVLAAMALRAYGNHLYASGASKHTFRYTLVGAQRAILTLKGSLGPAWELLTRWEAVEPTVHRTPLPEPLLRAMVTVGWLRGLKRWAGCALLAFYGMARVGEVLRCERRHLLLRDDLFHSAEALFLRLDTSKTATRGRPKVQHIRIDDSSAMELITMAFKDLQPAEPLFPLSPSAFRSRWDSCLRVLGLAGAVNVTPGSLRGGGAVSAYHRGVPIQDIQWKLRLKHMATLEHYLQEVAALGALNQASDDAKRLIRFALQLYPCLCYSA</sequence>
<reference evidence="2" key="1">
    <citation type="submission" date="2021-02" db="EMBL/GenBank/DDBJ databases">
        <authorList>
            <person name="Dougan E. K."/>
            <person name="Rhodes N."/>
            <person name="Thang M."/>
            <person name="Chan C."/>
        </authorList>
    </citation>
    <scope>NUCLEOTIDE SEQUENCE</scope>
</reference>
<dbReference type="GO" id="GO:0015074">
    <property type="term" value="P:DNA integration"/>
    <property type="evidence" value="ECO:0007669"/>
    <property type="project" value="InterPro"/>
</dbReference>
<evidence type="ECO:0000313" key="3">
    <source>
        <dbReference type="Proteomes" id="UP000601435"/>
    </source>
</evidence>
<dbReference type="EMBL" id="CAJNJA010024940">
    <property type="protein sequence ID" value="CAE7534862.1"/>
    <property type="molecule type" value="Genomic_DNA"/>
</dbReference>
<dbReference type="Proteomes" id="UP000601435">
    <property type="component" value="Unassembled WGS sequence"/>
</dbReference>
<dbReference type="GO" id="GO:0006310">
    <property type="term" value="P:DNA recombination"/>
    <property type="evidence" value="ECO:0007669"/>
    <property type="project" value="UniProtKB-KW"/>
</dbReference>
<evidence type="ECO:0008006" key="4">
    <source>
        <dbReference type="Google" id="ProtNLM"/>
    </source>
</evidence>
<dbReference type="InterPro" id="IPR013762">
    <property type="entry name" value="Integrase-like_cat_sf"/>
</dbReference>
<evidence type="ECO:0000256" key="1">
    <source>
        <dbReference type="ARBA" id="ARBA00023172"/>
    </source>
</evidence>
<dbReference type="GO" id="GO:0003677">
    <property type="term" value="F:DNA binding"/>
    <property type="evidence" value="ECO:0007669"/>
    <property type="project" value="InterPro"/>
</dbReference>
<dbReference type="AlphaFoldDB" id="A0A812TRZ6"/>
<proteinExistence type="predicted"/>